<evidence type="ECO:0000313" key="1">
    <source>
        <dbReference type="EMBL" id="QOR56648.1"/>
    </source>
</evidence>
<keyword evidence="2" id="KW-1185">Reference proteome</keyword>
<dbReference type="Proteomes" id="UP000594150">
    <property type="component" value="Segment"/>
</dbReference>
<reference evidence="1 2" key="1">
    <citation type="submission" date="2020-07" db="EMBL/GenBank/DDBJ databases">
        <title>Taxonomic proposal: Crassvirales, a new order of highly abundant and diverse bacterial viruses.</title>
        <authorList>
            <person name="Shkoporov A.N."/>
            <person name="Stockdale S.R."/>
            <person name="Guerin E."/>
            <person name="Ross R.P."/>
            <person name="Hill C."/>
        </authorList>
    </citation>
    <scope>NUCLEOTIDE SEQUENCE [LARGE SCALE GENOMIC DNA]</scope>
</reference>
<dbReference type="KEGG" id="vg:65130561"/>
<dbReference type="GeneID" id="65130561"/>
<sequence>MKKSYTITDFYEFYLSLIERNTVYDVDYKTYRHIVEDYFKYIVEEVMENSREFKLPCRLGNLSIVKRLPKNFDNKSLRIDYHESKIQGKPIYFINEHSNYYKFRFLWSKKDCLLTNKTKYLFVASRANKRRLALIIKNREHDYVEIR</sequence>
<dbReference type="EMBL" id="MT774395">
    <property type="protein sequence ID" value="QOR56648.1"/>
    <property type="molecule type" value="Genomic_DNA"/>
</dbReference>
<name>A0A7M1RQU1_9CAUD</name>
<organism evidence="1 2">
    <name type="scientific">uncultured phage cr52_1</name>
    <dbReference type="NCBI Taxonomy" id="2772079"/>
    <lineage>
        <taxon>Viruses</taxon>
        <taxon>Duplodnaviria</taxon>
        <taxon>Heunggongvirae</taxon>
        <taxon>Uroviricota</taxon>
        <taxon>Caudoviricetes</taxon>
        <taxon>Crassvirales</taxon>
        <taxon>Suoliviridae</taxon>
        <taxon>Loutivirinae</taxon>
        <taxon>Buchavirus</taxon>
        <taxon>Buchavirus copri</taxon>
    </lineage>
</organism>
<dbReference type="RefSeq" id="YP_010112100.1">
    <property type="nucleotide sequence ID" value="NC_055888.1"/>
</dbReference>
<accession>A0A7M1RQU1</accession>
<proteinExistence type="predicted"/>
<protein>
    <submittedName>
        <fullName evidence="1">Peptidoglycan-associated protein-like protein</fullName>
    </submittedName>
</protein>
<evidence type="ECO:0000313" key="2">
    <source>
        <dbReference type="Proteomes" id="UP000594150"/>
    </source>
</evidence>